<dbReference type="PANTHER" id="PTHR33116:SF87">
    <property type="entry name" value="OS01G0158850 PROTEIN"/>
    <property type="match status" value="1"/>
</dbReference>
<proteinExistence type="predicted"/>
<evidence type="ECO:0000313" key="2">
    <source>
        <dbReference type="EMBL" id="WVZ54649.1"/>
    </source>
</evidence>
<dbReference type="PANTHER" id="PTHR33116">
    <property type="entry name" value="REVERSE TRANSCRIPTASE ZINC-BINDING DOMAIN-CONTAINING PROTEIN-RELATED-RELATED"/>
    <property type="match status" value="1"/>
</dbReference>
<accession>A0AAQ3PXL5</accession>
<dbReference type="InterPro" id="IPR043502">
    <property type="entry name" value="DNA/RNA_pol_sf"/>
</dbReference>
<dbReference type="Pfam" id="PF00078">
    <property type="entry name" value="RVT_1"/>
    <property type="match status" value="1"/>
</dbReference>
<reference evidence="2 3" key="1">
    <citation type="submission" date="2024-02" db="EMBL/GenBank/DDBJ databases">
        <title>High-quality chromosome-scale genome assembly of Pensacola bahiagrass (Paspalum notatum Flugge var. saurae).</title>
        <authorList>
            <person name="Vega J.M."/>
            <person name="Podio M."/>
            <person name="Orjuela J."/>
            <person name="Siena L.A."/>
            <person name="Pessino S.C."/>
            <person name="Combes M.C."/>
            <person name="Mariac C."/>
            <person name="Albertini E."/>
            <person name="Pupilli F."/>
            <person name="Ortiz J.P.A."/>
            <person name="Leblanc O."/>
        </authorList>
    </citation>
    <scope>NUCLEOTIDE SEQUENCE [LARGE SCALE GENOMIC DNA]</scope>
    <source>
        <strain evidence="2">R1</strain>
        <tissue evidence="2">Leaf</tissue>
    </source>
</reference>
<keyword evidence="3" id="KW-1185">Reference proteome</keyword>
<dbReference type="InterPro" id="IPR000477">
    <property type="entry name" value="RT_dom"/>
</dbReference>
<evidence type="ECO:0000313" key="3">
    <source>
        <dbReference type="Proteomes" id="UP001341281"/>
    </source>
</evidence>
<name>A0AAQ3PXL5_PASNO</name>
<dbReference type="Pfam" id="PF13966">
    <property type="entry name" value="zf-RVT"/>
    <property type="match status" value="1"/>
</dbReference>
<evidence type="ECO:0000259" key="1">
    <source>
        <dbReference type="PROSITE" id="PS50878"/>
    </source>
</evidence>
<dbReference type="EMBL" id="CP144745">
    <property type="protein sequence ID" value="WVZ54649.1"/>
    <property type="molecule type" value="Genomic_DNA"/>
</dbReference>
<protein>
    <recommendedName>
        <fullName evidence="1">Reverse transcriptase domain-containing protein</fullName>
    </recommendedName>
</protein>
<dbReference type="InterPro" id="IPR026960">
    <property type="entry name" value="RVT-Znf"/>
</dbReference>
<dbReference type="SUPFAM" id="SSF56672">
    <property type="entry name" value="DNA/RNA polymerases"/>
    <property type="match status" value="1"/>
</dbReference>
<dbReference type="CDD" id="cd01650">
    <property type="entry name" value="RT_nLTR_like"/>
    <property type="match status" value="1"/>
</dbReference>
<sequence>NLFGHPETADVVLNENRLDDIPQVSPQENDLLSAPFAAEEVRFAIFQMEHNKAPGPDGFPPKFYHVFWNVIKSDLMALFDEFHKGELALNRLNFGNIILIPKVGDATKIRQYRPICLLNVSFKIYTKQLTEYLKWPIISLGLHKRPSYLEGTLWKGPWSYTRLSMSSIGKNSMELFSRLTSKKPMTRGNVAINVNGQIGPYFQTRKGLRQGDPLSPILFNIVADMLAVLINRAKVEGFVNGVIPHLVEGGLSILQYADDTVIFMDHDLEKAKNMKALLCMFEKISGLKINFHKSEIFCFGQAKECESIYSCLFGCKLGSFPFRYLGILMHHRKLRNSDWAHIEERFEKRLIGWKGKLLSVGGMLVLINSVLSSLPMFMLSFFKIPSVLKKLEYFRSRFFWQNDQHKKKYHLIKWDQIRQSRANEDGIWQNLLRAKYLRSKPLGTVNKKPGDSHFWAGLMEVKDEFLGLGSFSVGEGTQVRFWEDTWSGNQPLKRLYPSLFNIVRNKGASIAEVMGSVPLNISFRRGLYGAWNELVGRVLNIDLSEEKDSFKWGLSKSGVFTVKSMYNYLINSGIKVSQEIWKTKIPLKTKIFMWYIKKGVLLTKDNLAKRNWNGHLGCCFYNANESIQHLFFDCRLAKFLW</sequence>
<feature type="domain" description="Reverse transcriptase" evidence="1">
    <location>
        <begin position="81"/>
        <end position="329"/>
    </location>
</feature>
<dbReference type="PROSITE" id="PS50878">
    <property type="entry name" value="RT_POL"/>
    <property type="match status" value="1"/>
</dbReference>
<feature type="non-terminal residue" evidence="2">
    <location>
        <position position="1"/>
    </location>
</feature>
<dbReference type="AlphaFoldDB" id="A0AAQ3PXL5"/>
<feature type="non-terminal residue" evidence="2">
    <location>
        <position position="641"/>
    </location>
</feature>
<gene>
    <name evidence="2" type="ORF">U9M48_005414</name>
</gene>
<dbReference type="Proteomes" id="UP001341281">
    <property type="component" value="Chromosome 01"/>
</dbReference>
<organism evidence="2 3">
    <name type="scientific">Paspalum notatum var. saurae</name>
    <dbReference type="NCBI Taxonomy" id="547442"/>
    <lineage>
        <taxon>Eukaryota</taxon>
        <taxon>Viridiplantae</taxon>
        <taxon>Streptophyta</taxon>
        <taxon>Embryophyta</taxon>
        <taxon>Tracheophyta</taxon>
        <taxon>Spermatophyta</taxon>
        <taxon>Magnoliopsida</taxon>
        <taxon>Liliopsida</taxon>
        <taxon>Poales</taxon>
        <taxon>Poaceae</taxon>
        <taxon>PACMAD clade</taxon>
        <taxon>Panicoideae</taxon>
        <taxon>Andropogonodae</taxon>
        <taxon>Paspaleae</taxon>
        <taxon>Paspalinae</taxon>
        <taxon>Paspalum</taxon>
    </lineage>
</organism>